<dbReference type="AlphaFoldDB" id="A0A059DGD8"/>
<name>A0A059DGD8_EUCGR</name>
<evidence type="ECO:0000313" key="1">
    <source>
        <dbReference type="EMBL" id="KCW89642.1"/>
    </source>
</evidence>
<dbReference type="InParanoid" id="A0A059DGD8"/>
<accession>A0A059DGD8</accession>
<proteinExistence type="predicted"/>
<gene>
    <name evidence="1" type="ORF">EUGRSUZ_A01917</name>
</gene>
<reference evidence="1" key="1">
    <citation type="submission" date="2013-07" db="EMBL/GenBank/DDBJ databases">
        <title>The genome of Eucalyptus grandis.</title>
        <authorList>
            <person name="Schmutz J."/>
            <person name="Hayes R."/>
            <person name="Myburg A."/>
            <person name="Tuskan G."/>
            <person name="Grattapaglia D."/>
            <person name="Rokhsar D.S."/>
        </authorList>
    </citation>
    <scope>NUCLEOTIDE SEQUENCE</scope>
    <source>
        <tissue evidence="1">Leaf extractions</tissue>
    </source>
</reference>
<sequence length="81" mass="9366">MKKDHEVPLFLRVRVFFLSLGSHVTSKADNISSFARLNPEKFVGLRITCFPGRYHFDSLSKNCYIEKFRNLTPASKSINPF</sequence>
<dbReference type="Gramene" id="KCW89642">
    <property type="protein sequence ID" value="KCW89642"/>
    <property type="gene ID" value="EUGRSUZ_A01917"/>
</dbReference>
<dbReference type="EMBL" id="KK198753">
    <property type="protein sequence ID" value="KCW89642.1"/>
    <property type="molecule type" value="Genomic_DNA"/>
</dbReference>
<organism evidence="1">
    <name type="scientific">Eucalyptus grandis</name>
    <name type="common">Flooded gum</name>
    <dbReference type="NCBI Taxonomy" id="71139"/>
    <lineage>
        <taxon>Eukaryota</taxon>
        <taxon>Viridiplantae</taxon>
        <taxon>Streptophyta</taxon>
        <taxon>Embryophyta</taxon>
        <taxon>Tracheophyta</taxon>
        <taxon>Spermatophyta</taxon>
        <taxon>Magnoliopsida</taxon>
        <taxon>eudicotyledons</taxon>
        <taxon>Gunneridae</taxon>
        <taxon>Pentapetalae</taxon>
        <taxon>rosids</taxon>
        <taxon>malvids</taxon>
        <taxon>Myrtales</taxon>
        <taxon>Myrtaceae</taxon>
        <taxon>Myrtoideae</taxon>
        <taxon>Eucalypteae</taxon>
        <taxon>Eucalyptus</taxon>
    </lineage>
</organism>
<protein>
    <submittedName>
        <fullName evidence="1">Uncharacterized protein</fullName>
    </submittedName>
</protein>